<dbReference type="EMBL" id="JAHWGI010000988">
    <property type="protein sequence ID" value="KAK3920119.1"/>
    <property type="molecule type" value="Genomic_DNA"/>
</dbReference>
<comment type="caution">
    <text evidence="4">The sequence shown here is derived from an EMBL/GenBank/DDBJ whole genome shotgun (WGS) entry which is preliminary data.</text>
</comment>
<reference evidence="4" key="1">
    <citation type="submission" date="2021-07" db="EMBL/GenBank/DDBJ databases">
        <authorList>
            <person name="Catto M.A."/>
            <person name="Jacobson A."/>
            <person name="Kennedy G."/>
            <person name="Labadie P."/>
            <person name="Hunt B.G."/>
            <person name="Srinivasan R."/>
        </authorList>
    </citation>
    <scope>NUCLEOTIDE SEQUENCE</scope>
    <source>
        <strain evidence="4">PL_HMW_Pooled</strain>
        <tissue evidence="4">Head</tissue>
    </source>
</reference>
<evidence type="ECO:0000259" key="3">
    <source>
        <dbReference type="Pfam" id="PF13359"/>
    </source>
</evidence>
<dbReference type="InterPro" id="IPR027806">
    <property type="entry name" value="HARBI1_dom"/>
</dbReference>
<dbReference type="Pfam" id="PF13359">
    <property type="entry name" value="DDE_Tnp_4"/>
    <property type="match status" value="1"/>
</dbReference>
<dbReference type="GO" id="GO:0046872">
    <property type="term" value="F:metal ion binding"/>
    <property type="evidence" value="ECO:0007669"/>
    <property type="project" value="UniProtKB-KW"/>
</dbReference>
<dbReference type="Proteomes" id="UP001219518">
    <property type="component" value="Unassembled WGS sequence"/>
</dbReference>
<evidence type="ECO:0000313" key="5">
    <source>
        <dbReference type="Proteomes" id="UP001219518"/>
    </source>
</evidence>
<evidence type="ECO:0000313" key="4">
    <source>
        <dbReference type="EMBL" id="KAK3920119.1"/>
    </source>
</evidence>
<reference evidence="4" key="2">
    <citation type="journal article" date="2023" name="BMC Genomics">
        <title>Pest status, molecular evolution, and epigenetic factors derived from the genome assembly of Frankliniella fusca, a thysanopteran phytovirus vector.</title>
        <authorList>
            <person name="Catto M.A."/>
            <person name="Labadie P.E."/>
            <person name="Jacobson A.L."/>
            <person name="Kennedy G.G."/>
            <person name="Srinivasan R."/>
            <person name="Hunt B.G."/>
        </authorList>
    </citation>
    <scope>NUCLEOTIDE SEQUENCE</scope>
    <source>
        <strain evidence="4">PL_HMW_Pooled</strain>
    </source>
</reference>
<gene>
    <name evidence="4" type="ORF">KUF71_009406</name>
</gene>
<sequence length="191" mass="22112">MAPYRATPYSTPLDVQCDLPYVFLGDAAFPGGIHLLKPYDHPNLPPEELIFNYRLSRARRVVENAFGILAARFRIFRSTIIACETLAQNIILACTALHNLHLIREDSLPPKQKLYLPPGYGDVYRSNGKVKRGRWRNEDKNSEVTIWKKLVHQEVPDNTYLGKEDDVQEKFMELFIKKALPWQTDELPQKF</sequence>
<evidence type="ECO:0000256" key="2">
    <source>
        <dbReference type="ARBA" id="ARBA00022723"/>
    </source>
</evidence>
<proteinExistence type="predicted"/>
<protein>
    <submittedName>
        <fullName evidence="4">Nuclease</fullName>
    </submittedName>
</protein>
<accession>A0AAE1LIP2</accession>
<dbReference type="AlphaFoldDB" id="A0AAE1LIP2"/>
<name>A0AAE1LIP2_9NEOP</name>
<comment type="cofactor">
    <cofactor evidence="1">
        <name>a divalent metal cation</name>
        <dbReference type="ChEBI" id="CHEBI:60240"/>
    </cofactor>
</comment>
<keyword evidence="2" id="KW-0479">Metal-binding</keyword>
<feature type="domain" description="DDE Tnp4" evidence="3">
    <location>
        <begin position="18"/>
        <end position="99"/>
    </location>
</feature>
<evidence type="ECO:0000256" key="1">
    <source>
        <dbReference type="ARBA" id="ARBA00001968"/>
    </source>
</evidence>
<organism evidence="4 5">
    <name type="scientific">Frankliniella fusca</name>
    <dbReference type="NCBI Taxonomy" id="407009"/>
    <lineage>
        <taxon>Eukaryota</taxon>
        <taxon>Metazoa</taxon>
        <taxon>Ecdysozoa</taxon>
        <taxon>Arthropoda</taxon>
        <taxon>Hexapoda</taxon>
        <taxon>Insecta</taxon>
        <taxon>Pterygota</taxon>
        <taxon>Neoptera</taxon>
        <taxon>Paraneoptera</taxon>
        <taxon>Thysanoptera</taxon>
        <taxon>Terebrantia</taxon>
        <taxon>Thripoidea</taxon>
        <taxon>Thripidae</taxon>
        <taxon>Frankliniella</taxon>
    </lineage>
</organism>
<keyword evidence="5" id="KW-1185">Reference proteome</keyword>